<dbReference type="Proteomes" id="UP000432727">
    <property type="component" value="Unassembled WGS sequence"/>
</dbReference>
<protein>
    <submittedName>
        <fullName evidence="2">Uncharacterized protein</fullName>
    </submittedName>
</protein>
<dbReference type="RefSeq" id="WP_160595777.1">
    <property type="nucleotide sequence ID" value="NZ_WTYI01000001.1"/>
</dbReference>
<reference evidence="2 3" key="1">
    <citation type="submission" date="2019-12" db="EMBL/GenBank/DDBJ databases">
        <title>Genomic-based taxomic classification of the family Erythrobacteraceae.</title>
        <authorList>
            <person name="Xu L."/>
        </authorList>
    </citation>
    <scope>NUCLEOTIDE SEQUENCE [LARGE SCALE GENOMIC DNA]</scope>
    <source>
        <strain evidence="2 3">JCM 12189</strain>
    </source>
</reference>
<keyword evidence="3" id="KW-1185">Reference proteome</keyword>
<name>A0A6I4TNF9_9SPHN</name>
<dbReference type="EMBL" id="WTYI01000001">
    <property type="protein sequence ID" value="MXO96720.1"/>
    <property type="molecule type" value="Genomic_DNA"/>
</dbReference>
<dbReference type="AlphaFoldDB" id="A0A6I4TNF9"/>
<evidence type="ECO:0000313" key="3">
    <source>
        <dbReference type="Proteomes" id="UP000432727"/>
    </source>
</evidence>
<evidence type="ECO:0000313" key="2">
    <source>
        <dbReference type="EMBL" id="MXO96720.1"/>
    </source>
</evidence>
<evidence type="ECO:0000256" key="1">
    <source>
        <dbReference type="SAM" id="MobiDB-lite"/>
    </source>
</evidence>
<sequence length="163" mass="17829">MTIQVSVNVFVSNTKSSSKGYKGDFVYQQTSPTDKLYVQEDGSMDLSDVSDEVQIAFVWSSPWVLVDDRILNAMWGGPLNANIWISEGENSTPTSGDAPPVDPGSGDFYAPTPPANQPQNLTVVDKNDDGKKYKYTLHCWVNDGTSDGTAIFDDPKVVNRSLD</sequence>
<accession>A0A6I4TNF9</accession>
<gene>
    <name evidence="2" type="ORF">GRI34_09870</name>
</gene>
<feature type="region of interest" description="Disordered" evidence="1">
    <location>
        <begin position="87"/>
        <end position="126"/>
    </location>
</feature>
<comment type="caution">
    <text evidence="2">The sequence shown here is derived from an EMBL/GenBank/DDBJ whole genome shotgun (WGS) entry which is preliminary data.</text>
</comment>
<proteinExistence type="predicted"/>
<organism evidence="2 3">
    <name type="scientific">Qipengyuania aquimaris</name>
    <dbReference type="NCBI Taxonomy" id="255984"/>
    <lineage>
        <taxon>Bacteria</taxon>
        <taxon>Pseudomonadati</taxon>
        <taxon>Pseudomonadota</taxon>
        <taxon>Alphaproteobacteria</taxon>
        <taxon>Sphingomonadales</taxon>
        <taxon>Erythrobacteraceae</taxon>
        <taxon>Qipengyuania</taxon>
    </lineage>
</organism>